<dbReference type="PANTHER" id="PTHR14428">
    <property type="entry name" value="NUCLEOLAR COMPLEX PROTEIN 3"/>
    <property type="match status" value="1"/>
</dbReference>
<reference evidence="2 3" key="1">
    <citation type="journal article" date="2020" name="Nature">
        <title>Six reference-quality genomes reveal evolution of bat adaptations.</title>
        <authorList>
            <person name="Jebb D."/>
            <person name="Huang Z."/>
            <person name="Pippel M."/>
            <person name="Hughes G.M."/>
            <person name="Lavrichenko K."/>
            <person name="Devanna P."/>
            <person name="Winkler S."/>
            <person name="Jermiin L.S."/>
            <person name="Skirmuntt E.C."/>
            <person name="Katzourakis A."/>
            <person name="Burkitt-Gray L."/>
            <person name="Ray D.A."/>
            <person name="Sullivan K.A.M."/>
            <person name="Roscito J.G."/>
            <person name="Kirilenko B.M."/>
            <person name="Davalos L.M."/>
            <person name="Corthals A.P."/>
            <person name="Power M.L."/>
            <person name="Jones G."/>
            <person name="Ransome R.D."/>
            <person name="Dechmann D.K.N."/>
            <person name="Locatelli A.G."/>
            <person name="Puechmaille S.J."/>
            <person name="Fedrigo O."/>
            <person name="Jarvis E.D."/>
            <person name="Hiller M."/>
            <person name="Vernes S.C."/>
            <person name="Myers E.W."/>
            <person name="Teeling E.C."/>
        </authorList>
    </citation>
    <scope>NUCLEOTIDE SEQUENCE [LARGE SCALE GENOMIC DNA]</scope>
    <source>
        <strain evidence="2">MMolMol1</strain>
        <tissue evidence="2">Muscle</tissue>
    </source>
</reference>
<feature type="domain" description="Nucleolar complex-associated protein 3 N-terminal" evidence="1">
    <location>
        <begin position="8"/>
        <end position="65"/>
    </location>
</feature>
<evidence type="ECO:0000259" key="1">
    <source>
        <dbReference type="Pfam" id="PF07540"/>
    </source>
</evidence>
<dbReference type="GO" id="GO:0006270">
    <property type="term" value="P:DNA replication initiation"/>
    <property type="evidence" value="ECO:0007669"/>
    <property type="project" value="TreeGrafter"/>
</dbReference>
<evidence type="ECO:0000313" key="3">
    <source>
        <dbReference type="Proteomes" id="UP000550707"/>
    </source>
</evidence>
<dbReference type="InParanoid" id="A0A7J8F952"/>
<dbReference type="Proteomes" id="UP000550707">
    <property type="component" value="Unassembled WGS sequence"/>
</dbReference>
<organism evidence="2 3">
    <name type="scientific">Molossus molossus</name>
    <name type="common">Pallas' mastiff bat</name>
    <name type="synonym">Vespertilio molossus</name>
    <dbReference type="NCBI Taxonomy" id="27622"/>
    <lineage>
        <taxon>Eukaryota</taxon>
        <taxon>Metazoa</taxon>
        <taxon>Chordata</taxon>
        <taxon>Craniata</taxon>
        <taxon>Vertebrata</taxon>
        <taxon>Euteleostomi</taxon>
        <taxon>Mammalia</taxon>
        <taxon>Eutheria</taxon>
        <taxon>Laurasiatheria</taxon>
        <taxon>Chiroptera</taxon>
        <taxon>Yangochiroptera</taxon>
        <taxon>Molossidae</taxon>
        <taxon>Molossus</taxon>
    </lineage>
</organism>
<name>A0A7J8F952_MOLMO</name>
<dbReference type="EMBL" id="JACASF010000012">
    <property type="protein sequence ID" value="KAF6444156.1"/>
    <property type="molecule type" value="Genomic_DNA"/>
</dbReference>
<dbReference type="PANTHER" id="PTHR14428:SF5">
    <property type="entry name" value="NUCLEOLAR COMPLEX PROTEIN 3 HOMOLOG"/>
    <property type="match status" value="1"/>
</dbReference>
<sequence>MVQDPDVAVTVRKLVIISLTELFKDITPSYKIRPLTKAEKSTKIHKKPQKLREFEEGLVSQYKFYLENLEQMVKDWKQRKLKKSNVVSLKAYKGLVEVAVKSMCKLPVALPHFNFHNNIIVLIVPLMNDRYRPITTKEIEDVIKTLPANKSPVPDGFTGSFTKHSKKN</sequence>
<dbReference type="AlphaFoldDB" id="A0A7J8F952"/>
<keyword evidence="3" id="KW-1185">Reference proteome</keyword>
<evidence type="ECO:0000313" key="2">
    <source>
        <dbReference type="EMBL" id="KAF6444156.1"/>
    </source>
</evidence>
<gene>
    <name evidence="2" type="ORF">HJG59_008471</name>
</gene>
<dbReference type="GO" id="GO:0005730">
    <property type="term" value="C:nucleolus"/>
    <property type="evidence" value="ECO:0007669"/>
    <property type="project" value="TreeGrafter"/>
</dbReference>
<comment type="caution">
    <text evidence="2">The sequence shown here is derived from an EMBL/GenBank/DDBJ whole genome shotgun (WGS) entry which is preliminary data.</text>
</comment>
<dbReference type="Pfam" id="PF07540">
    <property type="entry name" value="NOC3p"/>
    <property type="match status" value="1"/>
</dbReference>
<dbReference type="InterPro" id="IPR011501">
    <property type="entry name" value="Noc3_N"/>
</dbReference>
<protein>
    <recommendedName>
        <fullName evidence="1">Nucleolar complex-associated protein 3 N-terminal domain-containing protein</fullName>
    </recommendedName>
</protein>
<dbReference type="GO" id="GO:0003682">
    <property type="term" value="F:chromatin binding"/>
    <property type="evidence" value="ECO:0007669"/>
    <property type="project" value="TreeGrafter"/>
</dbReference>
<accession>A0A7J8F952</accession>
<dbReference type="InterPro" id="IPR016903">
    <property type="entry name" value="Nucleolar_cplx-assoc_3"/>
</dbReference>
<proteinExistence type="predicted"/>